<name>A0A1V8Y8H8_9ENTE</name>
<feature type="compositionally biased region" description="Basic and acidic residues" evidence="1">
    <location>
        <begin position="417"/>
        <end position="430"/>
    </location>
</feature>
<evidence type="ECO:0000256" key="1">
    <source>
        <dbReference type="SAM" id="MobiDB-lite"/>
    </source>
</evidence>
<dbReference type="AlphaFoldDB" id="A0A1V8Y8H8"/>
<comment type="caution">
    <text evidence="2">The sequence shown here is derived from an EMBL/GenBank/DDBJ whole genome shotgun (WGS) entry which is preliminary data.</text>
</comment>
<organism evidence="2 3">
    <name type="scientific">Enterococcus villorum</name>
    <dbReference type="NCBI Taxonomy" id="112904"/>
    <lineage>
        <taxon>Bacteria</taxon>
        <taxon>Bacillati</taxon>
        <taxon>Bacillota</taxon>
        <taxon>Bacilli</taxon>
        <taxon>Lactobacillales</taxon>
        <taxon>Enterococcaceae</taxon>
        <taxon>Enterococcus</taxon>
    </lineage>
</organism>
<feature type="region of interest" description="Disordered" evidence="1">
    <location>
        <begin position="413"/>
        <end position="439"/>
    </location>
</feature>
<protein>
    <submittedName>
        <fullName evidence="2">Uncharacterized protein</fullName>
    </submittedName>
</protein>
<accession>A0A1V8Y8H8</accession>
<gene>
    <name evidence="2" type="ORF">BH747_11040</name>
</gene>
<dbReference type="Proteomes" id="UP000192477">
    <property type="component" value="Unassembled WGS sequence"/>
</dbReference>
<dbReference type="EMBL" id="MJEA01000013">
    <property type="protein sequence ID" value="OQO68923.1"/>
    <property type="molecule type" value="Genomic_DNA"/>
</dbReference>
<dbReference type="RefSeq" id="WP_081184534.1">
    <property type="nucleotide sequence ID" value="NZ_MJEA01000013.1"/>
</dbReference>
<evidence type="ECO:0000313" key="2">
    <source>
        <dbReference type="EMBL" id="OQO68923.1"/>
    </source>
</evidence>
<sequence length="439" mass="51583">MPNDQILHETSDTEKMPKQLHSLSQLNPKQLQELNKLKQVITENGIDEALFRLSNNYYDEKTIQLFMNQLPLPKSINHMKILNIISKQNQANIAIREIEIESLNKYNQTSEIEELKELLQVQRAELTLLIAIHIPKLLYPPELLYLPENHGSEMIENLRPKDLEKLLNLSEIQEKIKTQRIQKTLDILLANSYHDEHNITFILNNIDLAESIDREKEIHTLTRKNQNNQKQIIDQLNKYIETKGVAGLNELITKLKVNNEFTIITDGFRDGNSISFIIDHLNLPDSTNRLFFKNSLISRNHTFVVLNQLSSMVKTGCEKQAFEIIFDRTNLPKHIVKALRKLTYPKALAQIKLDTETYQKEFIQEKHKKSLARSEKETQLYIKSLQKQPNEIETFLDKVFLAKQQIQNQINIRKRPLKEEEKYDHKENEKRPRKNSCQR</sequence>
<reference evidence="2 3" key="1">
    <citation type="journal article" date="2017" name="BMC Microbiol.">
        <title>Comparative genomics of Enterococcus spp. isolated from bovine feces.</title>
        <authorList>
            <person name="Beukers A.G."/>
            <person name="Zaheer R."/>
            <person name="Goji N."/>
            <person name="Amoako K.K."/>
            <person name="Chaves A.V."/>
            <person name="Ward M.P."/>
            <person name="McAllister T.A."/>
        </authorList>
    </citation>
    <scope>NUCLEOTIDE SEQUENCE [LARGE SCALE GENOMIC DNA]</scope>
    <source>
        <strain evidence="2 3">F1129D 143</strain>
    </source>
</reference>
<proteinExistence type="predicted"/>
<evidence type="ECO:0000313" key="3">
    <source>
        <dbReference type="Proteomes" id="UP000192477"/>
    </source>
</evidence>